<reference evidence="1" key="1">
    <citation type="submission" date="2023-10" db="EMBL/GenBank/DDBJ databases">
        <authorList>
            <person name="Rodriguez Cubillos JULIANA M."/>
            <person name="De Vega J."/>
        </authorList>
    </citation>
    <scope>NUCLEOTIDE SEQUENCE</scope>
</reference>
<gene>
    <name evidence="1" type="ORF">MILVUS5_LOCUS26797</name>
</gene>
<organism evidence="1 2">
    <name type="scientific">Trifolium pratense</name>
    <name type="common">Red clover</name>
    <dbReference type="NCBI Taxonomy" id="57577"/>
    <lineage>
        <taxon>Eukaryota</taxon>
        <taxon>Viridiplantae</taxon>
        <taxon>Streptophyta</taxon>
        <taxon>Embryophyta</taxon>
        <taxon>Tracheophyta</taxon>
        <taxon>Spermatophyta</taxon>
        <taxon>Magnoliopsida</taxon>
        <taxon>eudicotyledons</taxon>
        <taxon>Gunneridae</taxon>
        <taxon>Pentapetalae</taxon>
        <taxon>rosids</taxon>
        <taxon>fabids</taxon>
        <taxon>Fabales</taxon>
        <taxon>Fabaceae</taxon>
        <taxon>Papilionoideae</taxon>
        <taxon>50 kb inversion clade</taxon>
        <taxon>NPAAA clade</taxon>
        <taxon>Hologalegina</taxon>
        <taxon>IRL clade</taxon>
        <taxon>Trifolieae</taxon>
        <taxon>Trifolium</taxon>
    </lineage>
</organism>
<proteinExistence type="predicted"/>
<keyword evidence="2" id="KW-1185">Reference proteome</keyword>
<evidence type="ECO:0000313" key="1">
    <source>
        <dbReference type="EMBL" id="CAJ2660970.1"/>
    </source>
</evidence>
<protein>
    <submittedName>
        <fullName evidence="1">Uncharacterized protein</fullName>
    </submittedName>
</protein>
<evidence type="ECO:0000313" key="2">
    <source>
        <dbReference type="Proteomes" id="UP001177021"/>
    </source>
</evidence>
<dbReference type="EMBL" id="CASHSV030000311">
    <property type="protein sequence ID" value="CAJ2660970.1"/>
    <property type="molecule type" value="Genomic_DNA"/>
</dbReference>
<sequence length="498" mass="56489">MIQPILPNFEPSSTKGFTNVFKSNSTCALIVYTTRLDAMDTKSKGKHKGKQKEERSNRRVLGDIGNLEGNQVSRPITRNFHKKLLEKAEAASNSAPELEVPANCDQGATLRNQNVGDDCAQKPNPEAVHVDSSEAGEKLDLVPKKEGSGRSSREDPILNSPLTTLSKPNPEAVDVDSSEAGEKLDSVPKKEGSGKSAREDQIPNSPPTTKSKIARRILIEPEDQPVDMDADDDTNNLSADEYLDELYNFYKLTEEENRASDYMESQREINTKMRTIVVDWLVEVHRHFKLKTETLFLNINIIDRYLSLINVPKKELQLVAICSMSLACKYEEVSYPKVNDLLEISDKFYNRRQFISRERDIVEKLQWNFTVTTPYVFLVRLIRASIVQDKEMENMAFYLAELGLGNYYVMVLFSPSQIAAAAVYSARCILNRIQYWNQYLQNLAGYCIEQIKDCAKLLVRIYASAADVKTKSVYNKFSSPRKGHIALLPQPRNIEERL</sequence>
<comment type="caution">
    <text evidence="1">The sequence shown here is derived from an EMBL/GenBank/DDBJ whole genome shotgun (WGS) entry which is preliminary data.</text>
</comment>
<dbReference type="Proteomes" id="UP001177021">
    <property type="component" value="Unassembled WGS sequence"/>
</dbReference>
<name>A0ACB0KXH4_TRIPR</name>
<accession>A0ACB0KXH4</accession>